<dbReference type="GO" id="GO:0030170">
    <property type="term" value="F:pyridoxal phosphate binding"/>
    <property type="evidence" value="ECO:0007669"/>
    <property type="project" value="InterPro"/>
</dbReference>
<dbReference type="AlphaFoldDB" id="A0A1G7RPJ8"/>
<reference evidence="5" key="1">
    <citation type="submission" date="2016-10" db="EMBL/GenBank/DDBJ databases">
        <authorList>
            <person name="Varghese N."/>
            <person name="Submissions S."/>
        </authorList>
    </citation>
    <scope>NUCLEOTIDE SEQUENCE [LARGE SCALE GENOMIC DNA]</scope>
    <source>
        <strain evidence="5">DSM 44268</strain>
    </source>
</reference>
<comment type="cofactor">
    <cofactor evidence="1">
        <name>pyridoxal 5'-phosphate</name>
        <dbReference type="ChEBI" id="CHEBI:597326"/>
    </cofactor>
</comment>
<protein>
    <submittedName>
        <fullName evidence="4">Glutamate-1-semialdehyde 2,1-aminomutase</fullName>
    </submittedName>
</protein>
<evidence type="ECO:0000256" key="2">
    <source>
        <dbReference type="ARBA" id="ARBA00022898"/>
    </source>
</evidence>
<dbReference type="EMBL" id="FNBT01000012">
    <property type="protein sequence ID" value="SDG12727.1"/>
    <property type="molecule type" value="Genomic_DNA"/>
</dbReference>
<evidence type="ECO:0000313" key="4">
    <source>
        <dbReference type="EMBL" id="SDG12727.1"/>
    </source>
</evidence>
<gene>
    <name evidence="4" type="ORF">SAMN05660662_0431</name>
</gene>
<dbReference type="PANTHER" id="PTHR43713:SF3">
    <property type="entry name" value="GLUTAMATE-1-SEMIALDEHYDE 2,1-AMINOMUTASE 1, CHLOROPLASTIC-RELATED"/>
    <property type="match status" value="1"/>
</dbReference>
<dbReference type="InterPro" id="IPR015421">
    <property type="entry name" value="PyrdxlP-dep_Trfase_major"/>
</dbReference>
<dbReference type="Gene3D" id="3.90.1150.10">
    <property type="entry name" value="Aspartate Aminotransferase, domain 1"/>
    <property type="match status" value="1"/>
</dbReference>
<organism evidence="4 5">
    <name type="scientific">Blastococcus aurantiacus</name>
    <dbReference type="NCBI Taxonomy" id="1550231"/>
    <lineage>
        <taxon>Bacteria</taxon>
        <taxon>Bacillati</taxon>
        <taxon>Actinomycetota</taxon>
        <taxon>Actinomycetes</taxon>
        <taxon>Geodermatophilales</taxon>
        <taxon>Geodermatophilaceae</taxon>
        <taxon>Blastococcus</taxon>
    </lineage>
</organism>
<dbReference type="GO" id="GO:0008483">
    <property type="term" value="F:transaminase activity"/>
    <property type="evidence" value="ECO:0007669"/>
    <property type="project" value="InterPro"/>
</dbReference>
<comment type="similarity">
    <text evidence="3">Belongs to the class-III pyridoxal-phosphate-dependent aminotransferase family.</text>
</comment>
<dbReference type="Pfam" id="PF00202">
    <property type="entry name" value="Aminotran_3"/>
    <property type="match status" value="1"/>
</dbReference>
<dbReference type="STRING" id="1550231.SAMN05660662_0431"/>
<dbReference type="InterPro" id="IPR005814">
    <property type="entry name" value="Aminotrans_3"/>
</dbReference>
<dbReference type="InterPro" id="IPR015422">
    <property type="entry name" value="PyrdxlP-dep_Trfase_small"/>
</dbReference>
<keyword evidence="2 3" id="KW-0663">Pyridoxal phosphate</keyword>
<dbReference type="InterPro" id="IPR049704">
    <property type="entry name" value="Aminotrans_3_PPA_site"/>
</dbReference>
<dbReference type="SUPFAM" id="SSF53383">
    <property type="entry name" value="PLP-dependent transferases"/>
    <property type="match status" value="1"/>
</dbReference>
<dbReference type="InterPro" id="IPR015424">
    <property type="entry name" value="PyrdxlP-dep_Trfase"/>
</dbReference>
<evidence type="ECO:0000313" key="5">
    <source>
        <dbReference type="Proteomes" id="UP000199406"/>
    </source>
</evidence>
<evidence type="ECO:0000256" key="1">
    <source>
        <dbReference type="ARBA" id="ARBA00001933"/>
    </source>
</evidence>
<name>A0A1G7RPJ8_9ACTN</name>
<dbReference type="Gene3D" id="3.40.640.10">
    <property type="entry name" value="Type I PLP-dependent aspartate aminotransferase-like (Major domain)"/>
    <property type="match status" value="1"/>
</dbReference>
<accession>A0A1G7RPJ8</accession>
<keyword evidence="5" id="KW-1185">Reference proteome</keyword>
<sequence>MHCPGQWHPSGTVDEMTQVLTPRTVDAALRARAGAVIPGGMYGHMNAAGLPDAYPQFMTRGEGSRVWDADGNEYLDFMCGWGPVVLGRKDPVVEAAVRAQLDTGDLLDGPSPVMVDLAELLVELVPHADWAMLAKNGTDATTACVSIARASTGRRKVLLARGAYHGAIPWCTPRPGGVLPEDRAHLGYYEYNDVASLEAAVAEAGDDLAGIIVSPVRQELASDQVMATGEFARAIRSACDRAGAVMILDDVRCGFRLDLGGSWEPLGVRPDLSAWSKAIANGYSLAAITGREPLRAAASSIYVTGSFWYSAVSMAASIATLTQLRDTDALARMAAAGQRLRDGLAAQSAAHGFVTSQTGPVQMPLLQFVDDDAVSTMARTWTNEAVKRGVYLHPVHNWFLSAAHTADDIDLALERTDDAFAELARLVRRA</sequence>
<proteinExistence type="inferred from homology"/>
<dbReference type="PANTHER" id="PTHR43713">
    <property type="entry name" value="GLUTAMATE-1-SEMIALDEHYDE 2,1-AMINOMUTASE"/>
    <property type="match status" value="1"/>
</dbReference>
<evidence type="ECO:0000256" key="3">
    <source>
        <dbReference type="RuleBase" id="RU003560"/>
    </source>
</evidence>
<dbReference type="Proteomes" id="UP000199406">
    <property type="component" value="Unassembled WGS sequence"/>
</dbReference>
<dbReference type="PROSITE" id="PS00600">
    <property type="entry name" value="AA_TRANSFER_CLASS_3"/>
    <property type="match status" value="1"/>
</dbReference>